<evidence type="ECO:0000313" key="6">
    <source>
        <dbReference type="EnsemblPlants" id="AES98540"/>
    </source>
</evidence>
<accession>G7K6A2</accession>
<gene>
    <name evidence="6" type="primary">11406293</name>
    <name evidence="4" type="ordered locus">MTR_5g069760</name>
    <name evidence="5" type="ORF">MtrunA17_Chr5g0429561</name>
</gene>
<evidence type="ECO:0000313" key="8">
    <source>
        <dbReference type="Proteomes" id="UP000265566"/>
    </source>
</evidence>
<reference evidence="4 7" key="2">
    <citation type="journal article" date="2014" name="BMC Genomics">
        <title>An improved genome release (version Mt4.0) for the model legume Medicago truncatula.</title>
        <authorList>
            <person name="Tang H."/>
            <person name="Krishnakumar V."/>
            <person name="Bidwell S."/>
            <person name="Rosen B."/>
            <person name="Chan A."/>
            <person name="Zhou S."/>
            <person name="Gentzbittel L."/>
            <person name="Childs K.L."/>
            <person name="Yandell M."/>
            <person name="Gundlach H."/>
            <person name="Mayer K.F."/>
            <person name="Schwartz D.C."/>
            <person name="Town C.D."/>
        </authorList>
    </citation>
    <scope>GENOME REANNOTATION</scope>
    <source>
        <strain evidence="6 7">cv. Jemalong A17</strain>
    </source>
</reference>
<dbReference type="PaxDb" id="3880-AES98540"/>
<proteinExistence type="predicted"/>
<dbReference type="Proteomes" id="UP000002051">
    <property type="component" value="Chromosome 5"/>
</dbReference>
<evidence type="ECO:0000313" key="7">
    <source>
        <dbReference type="Proteomes" id="UP000002051"/>
    </source>
</evidence>
<organism evidence="4 7">
    <name type="scientific">Medicago truncatula</name>
    <name type="common">Barrel medic</name>
    <name type="synonym">Medicago tribuloides</name>
    <dbReference type="NCBI Taxonomy" id="3880"/>
    <lineage>
        <taxon>Eukaryota</taxon>
        <taxon>Viridiplantae</taxon>
        <taxon>Streptophyta</taxon>
        <taxon>Embryophyta</taxon>
        <taxon>Tracheophyta</taxon>
        <taxon>Spermatophyta</taxon>
        <taxon>Magnoliopsida</taxon>
        <taxon>eudicotyledons</taxon>
        <taxon>Gunneridae</taxon>
        <taxon>Pentapetalae</taxon>
        <taxon>rosids</taxon>
        <taxon>fabids</taxon>
        <taxon>Fabales</taxon>
        <taxon>Fabaceae</taxon>
        <taxon>Papilionoideae</taxon>
        <taxon>50 kb inversion clade</taxon>
        <taxon>NPAAA clade</taxon>
        <taxon>Hologalegina</taxon>
        <taxon>IRL clade</taxon>
        <taxon>Trifolieae</taxon>
        <taxon>Medicago</taxon>
    </lineage>
</organism>
<dbReference type="FunFam" id="1.20.1280.50:FF:000008">
    <property type="entry name" value="F-box only protein 6"/>
    <property type="match status" value="1"/>
</dbReference>
<keyword evidence="2" id="KW-0677">Repeat</keyword>
<dbReference type="EnsemblPlants" id="AES98540">
    <property type="protein sequence ID" value="AES98540"/>
    <property type="gene ID" value="MTR_5g069760"/>
</dbReference>
<reference evidence="5" key="5">
    <citation type="journal article" date="2018" name="Nat. Plants">
        <title>Whole-genome landscape of Medicago truncatula symbiotic genes.</title>
        <authorList>
            <person name="Pecrix Y."/>
            <person name="Gamas P."/>
            <person name="Carrere S."/>
        </authorList>
    </citation>
    <scope>NUCLEOTIDE SEQUENCE</scope>
    <source>
        <tissue evidence="5">Leaves</tissue>
    </source>
</reference>
<dbReference type="Pfam" id="PF07734">
    <property type="entry name" value="FBA_1"/>
    <property type="match status" value="1"/>
</dbReference>
<protein>
    <submittedName>
        <fullName evidence="4">F-box protein interaction domain protein</fullName>
    </submittedName>
    <submittedName>
        <fullName evidence="5">Putative F-box domain-containing protein</fullName>
    </submittedName>
</protein>
<dbReference type="CDD" id="cd22157">
    <property type="entry name" value="F-box_AtFBW1-like"/>
    <property type="match status" value="1"/>
</dbReference>
<dbReference type="eggNOG" id="ENOG502QUVH">
    <property type="taxonomic scope" value="Eukaryota"/>
</dbReference>
<reference evidence="4 7" key="1">
    <citation type="journal article" date="2011" name="Nature">
        <title>The Medicago genome provides insight into the evolution of rhizobial symbioses.</title>
        <authorList>
            <person name="Young N.D."/>
            <person name="Debelle F."/>
            <person name="Oldroyd G.E."/>
            <person name="Geurts R."/>
            <person name="Cannon S.B."/>
            <person name="Udvardi M.K."/>
            <person name="Benedito V.A."/>
            <person name="Mayer K.F."/>
            <person name="Gouzy J."/>
            <person name="Schoof H."/>
            <person name="Van de Peer Y."/>
            <person name="Proost S."/>
            <person name="Cook D.R."/>
            <person name="Meyers B.C."/>
            <person name="Spannagl M."/>
            <person name="Cheung F."/>
            <person name="De Mita S."/>
            <person name="Krishnakumar V."/>
            <person name="Gundlach H."/>
            <person name="Zhou S."/>
            <person name="Mudge J."/>
            <person name="Bharti A.K."/>
            <person name="Murray J.D."/>
            <person name="Naoumkina M.A."/>
            <person name="Rosen B."/>
            <person name="Silverstein K.A."/>
            <person name="Tang H."/>
            <person name="Rombauts S."/>
            <person name="Zhao P.X."/>
            <person name="Zhou P."/>
            <person name="Barbe V."/>
            <person name="Bardou P."/>
            <person name="Bechner M."/>
            <person name="Bellec A."/>
            <person name="Berger A."/>
            <person name="Berges H."/>
            <person name="Bidwell S."/>
            <person name="Bisseling T."/>
            <person name="Choisne N."/>
            <person name="Couloux A."/>
            <person name="Denny R."/>
            <person name="Deshpande S."/>
            <person name="Dai X."/>
            <person name="Doyle J.J."/>
            <person name="Dudez A.M."/>
            <person name="Farmer A.D."/>
            <person name="Fouteau S."/>
            <person name="Franken C."/>
            <person name="Gibelin C."/>
            <person name="Gish J."/>
            <person name="Goldstein S."/>
            <person name="Gonzalez A.J."/>
            <person name="Green P.J."/>
            <person name="Hallab A."/>
            <person name="Hartog M."/>
            <person name="Hua A."/>
            <person name="Humphray S.J."/>
            <person name="Jeong D.H."/>
            <person name="Jing Y."/>
            <person name="Jocker A."/>
            <person name="Kenton S.M."/>
            <person name="Kim D.J."/>
            <person name="Klee K."/>
            <person name="Lai H."/>
            <person name="Lang C."/>
            <person name="Lin S."/>
            <person name="Macmil S.L."/>
            <person name="Magdelenat G."/>
            <person name="Matthews L."/>
            <person name="McCorrison J."/>
            <person name="Monaghan E.L."/>
            <person name="Mun J.H."/>
            <person name="Najar F.Z."/>
            <person name="Nicholson C."/>
            <person name="Noirot C."/>
            <person name="O'Bleness M."/>
            <person name="Paule C.R."/>
            <person name="Poulain J."/>
            <person name="Prion F."/>
            <person name="Qin B."/>
            <person name="Qu C."/>
            <person name="Retzel E.F."/>
            <person name="Riddle C."/>
            <person name="Sallet E."/>
            <person name="Samain S."/>
            <person name="Samson N."/>
            <person name="Sanders I."/>
            <person name="Saurat O."/>
            <person name="Scarpelli C."/>
            <person name="Schiex T."/>
            <person name="Segurens B."/>
            <person name="Severin A.J."/>
            <person name="Sherrier D.J."/>
            <person name="Shi R."/>
            <person name="Sims S."/>
            <person name="Singer S.R."/>
            <person name="Sinharoy S."/>
            <person name="Sterck L."/>
            <person name="Viollet A."/>
            <person name="Wang B.B."/>
            <person name="Wang K."/>
            <person name="Wang M."/>
            <person name="Wang X."/>
            <person name="Warfsmann J."/>
            <person name="Weissenbach J."/>
            <person name="White D.D."/>
            <person name="White J.D."/>
            <person name="Wiley G.B."/>
            <person name="Wincker P."/>
            <person name="Xing Y."/>
            <person name="Yang L."/>
            <person name="Yao Z."/>
            <person name="Ying F."/>
            <person name="Zhai J."/>
            <person name="Zhou L."/>
            <person name="Zuber A."/>
            <person name="Denarie J."/>
            <person name="Dixon R.A."/>
            <person name="May G.D."/>
            <person name="Schwartz D.C."/>
            <person name="Rogers J."/>
            <person name="Quetier F."/>
            <person name="Town C.D."/>
            <person name="Roe B.A."/>
        </authorList>
    </citation>
    <scope>NUCLEOTIDE SEQUENCE [LARGE SCALE GENOMIC DNA]</scope>
    <source>
        <strain evidence="4">A17</strain>
        <strain evidence="6 7">cv. Jemalong A17</strain>
    </source>
</reference>
<dbReference type="PANTHER" id="PTHR31672">
    <property type="entry name" value="BNACNNG10540D PROTEIN"/>
    <property type="match status" value="1"/>
</dbReference>
<sequence length="371" mass="42654">MSGVFLPDELIAEVLSFLPVQSLMRLRCVCKSWKTLISDKSFVKLHLQRPSRKKHIAVIETEAGYNVVTFPLNHLLENPSVTIATNSYYRLEYKDCSRVVGSCNGLLCLLGYSYLRNHDETVFWFHIWNPATRIISKKLGTCHQPCRPGKLTFSFGYDISTRTYNAVVLCSREVKVFRFGDNIWRKIVSFTPYNLLDTLGCSYVNQGVHLSGTVNWISIYLKDVTVEKFVIISLDLATETYRKLLPPPGAVNLVSRYTEPTIAVLLDRLCFSHHFKETHFVIWQMIEFGVEQSWTQFLKISFQNLQVDNFSEYYLFPFCLSENGETLIFASYVGHKAILYNLKTNRVKKAIGSAITWCYSKDYVESLASIC</sequence>
<dbReference type="KEGG" id="mtr:11406293"/>
<reference evidence="8" key="4">
    <citation type="journal article" date="2018" name="Nat. Plants">
        <title>Whole-genome landscape of Medicago truncatula symbiotic genes.</title>
        <authorList>
            <person name="Pecrix Y."/>
            <person name="Staton S.E."/>
            <person name="Sallet E."/>
            <person name="Lelandais-Briere C."/>
            <person name="Moreau S."/>
            <person name="Carrere S."/>
            <person name="Blein T."/>
            <person name="Jardinaud M.F."/>
            <person name="Latrasse D."/>
            <person name="Zouine M."/>
            <person name="Zahm M."/>
            <person name="Kreplak J."/>
            <person name="Mayjonade B."/>
            <person name="Satge C."/>
            <person name="Perez M."/>
            <person name="Cauet S."/>
            <person name="Marande W."/>
            <person name="Chantry-Darmon C."/>
            <person name="Lopez-Roques C."/>
            <person name="Bouchez O."/>
            <person name="Berard A."/>
            <person name="Debelle F."/>
            <person name="Munos S."/>
            <person name="Bendahmane A."/>
            <person name="Berges H."/>
            <person name="Niebel A."/>
            <person name="Buitink J."/>
            <person name="Frugier F."/>
            <person name="Benhamed M."/>
            <person name="Crespi M."/>
            <person name="Gouzy J."/>
            <person name="Gamas P."/>
        </authorList>
    </citation>
    <scope>NUCLEOTIDE SEQUENCE [LARGE SCALE GENOMIC DNA]</scope>
    <source>
        <strain evidence="8">cv. Jemalong A17</strain>
    </source>
</reference>
<dbReference type="EMBL" id="PSQE01000005">
    <property type="protein sequence ID" value="RHN56443.1"/>
    <property type="molecule type" value="Genomic_DNA"/>
</dbReference>
<dbReference type="Pfam" id="PF00646">
    <property type="entry name" value="F-box"/>
    <property type="match status" value="1"/>
</dbReference>
<name>G7K6A2_MEDTR</name>
<evidence type="ECO:0000313" key="4">
    <source>
        <dbReference type="EMBL" id="AES98540.2"/>
    </source>
</evidence>
<dbReference type="STRING" id="3880.G7K6A2"/>
<evidence type="ECO:0000259" key="3">
    <source>
        <dbReference type="PROSITE" id="PS50181"/>
    </source>
</evidence>
<dbReference type="SMART" id="SM00256">
    <property type="entry name" value="FBOX"/>
    <property type="match status" value="1"/>
</dbReference>
<dbReference type="NCBIfam" id="TIGR01640">
    <property type="entry name" value="F_box_assoc_1"/>
    <property type="match status" value="1"/>
</dbReference>
<keyword evidence="7" id="KW-1185">Reference proteome</keyword>
<accession>A0A0C3XNF3</accession>
<evidence type="ECO:0000256" key="2">
    <source>
        <dbReference type="ARBA" id="ARBA00022737"/>
    </source>
</evidence>
<dbReference type="Gramene" id="rna31848">
    <property type="protein sequence ID" value="RHN56443.1"/>
    <property type="gene ID" value="gene31848"/>
</dbReference>
<evidence type="ECO:0000313" key="5">
    <source>
        <dbReference type="EMBL" id="RHN56443.1"/>
    </source>
</evidence>
<dbReference type="EMBL" id="CM001221">
    <property type="protein sequence ID" value="AES98540.2"/>
    <property type="molecule type" value="Genomic_DNA"/>
</dbReference>
<dbReference type="InterPro" id="IPR050796">
    <property type="entry name" value="SCF_F-box_component"/>
</dbReference>
<dbReference type="InterPro" id="IPR017451">
    <property type="entry name" value="F-box-assoc_interact_dom"/>
</dbReference>
<dbReference type="OrthoDB" id="591557at2759"/>
<dbReference type="InterPro" id="IPR036047">
    <property type="entry name" value="F-box-like_dom_sf"/>
</dbReference>
<dbReference type="SUPFAM" id="SSF81383">
    <property type="entry name" value="F-box domain"/>
    <property type="match status" value="1"/>
</dbReference>
<feature type="domain" description="F-box" evidence="3">
    <location>
        <begin position="1"/>
        <end position="45"/>
    </location>
</feature>
<evidence type="ECO:0000256" key="1">
    <source>
        <dbReference type="ARBA" id="ARBA00022441"/>
    </source>
</evidence>
<dbReference type="InterPro" id="IPR006527">
    <property type="entry name" value="F-box-assoc_dom_typ1"/>
</dbReference>
<dbReference type="PROSITE" id="PS50181">
    <property type="entry name" value="FBOX"/>
    <property type="match status" value="1"/>
</dbReference>
<dbReference type="InterPro" id="IPR001810">
    <property type="entry name" value="F-box_dom"/>
</dbReference>
<dbReference type="AlphaFoldDB" id="G7K6A2"/>
<reference evidence="6" key="3">
    <citation type="submission" date="2015-04" db="UniProtKB">
        <authorList>
            <consortium name="EnsemblPlants"/>
        </authorList>
    </citation>
    <scope>IDENTIFICATION</scope>
    <source>
        <strain evidence="6">cv. Jemalong A17</strain>
    </source>
</reference>
<dbReference type="HOGENOM" id="CLU_027176_0_1_1"/>
<dbReference type="Gene3D" id="1.20.1280.50">
    <property type="match status" value="1"/>
</dbReference>
<keyword evidence="1" id="KW-0880">Kelch repeat</keyword>
<dbReference type="PANTHER" id="PTHR31672:SF13">
    <property type="entry name" value="F-BOX PROTEIN CPR30-LIKE"/>
    <property type="match status" value="1"/>
</dbReference>
<dbReference type="Proteomes" id="UP000265566">
    <property type="component" value="Chromosome 5"/>
</dbReference>